<evidence type="ECO:0008006" key="4">
    <source>
        <dbReference type="Google" id="ProtNLM"/>
    </source>
</evidence>
<organism evidence="2 3">
    <name type="scientific">Albibacterium profundi</name>
    <dbReference type="NCBI Taxonomy" id="3134906"/>
    <lineage>
        <taxon>Bacteria</taxon>
        <taxon>Pseudomonadati</taxon>
        <taxon>Bacteroidota</taxon>
        <taxon>Sphingobacteriia</taxon>
        <taxon>Sphingobacteriales</taxon>
        <taxon>Sphingobacteriaceae</taxon>
        <taxon>Albibacterium</taxon>
    </lineage>
</organism>
<feature type="region of interest" description="Disordered" evidence="1">
    <location>
        <begin position="231"/>
        <end position="250"/>
    </location>
</feature>
<reference evidence="2 3" key="1">
    <citation type="submission" date="2024-04" db="EMBL/GenBank/DDBJ databases">
        <title>Albibacterium profundi sp. nov., isolated from sediment of the Challenger Deep of Mariana Trench.</title>
        <authorList>
            <person name="Wang Y."/>
        </authorList>
    </citation>
    <scope>NUCLEOTIDE SEQUENCE [LARGE SCALE GENOMIC DNA]</scope>
    <source>
        <strain evidence="2 3">RHL897</strain>
    </source>
</reference>
<name>A0ABV5CDN3_9SPHI</name>
<accession>A0ABV5CDN3</accession>
<dbReference type="RefSeq" id="WP_375556984.1">
    <property type="nucleotide sequence ID" value="NZ_JBBVGT010000002.1"/>
</dbReference>
<comment type="caution">
    <text evidence="2">The sequence shown here is derived from an EMBL/GenBank/DDBJ whole genome shotgun (WGS) entry which is preliminary data.</text>
</comment>
<feature type="compositionally biased region" description="Basic and acidic residues" evidence="1">
    <location>
        <begin position="238"/>
        <end position="250"/>
    </location>
</feature>
<evidence type="ECO:0000313" key="3">
    <source>
        <dbReference type="Proteomes" id="UP001580928"/>
    </source>
</evidence>
<gene>
    <name evidence="2" type="ORF">WKR92_06335</name>
</gene>
<proteinExistence type="predicted"/>
<evidence type="ECO:0000256" key="1">
    <source>
        <dbReference type="SAM" id="MobiDB-lite"/>
    </source>
</evidence>
<dbReference type="EMBL" id="JBBVGT010000002">
    <property type="protein sequence ID" value="MFB5945443.1"/>
    <property type="molecule type" value="Genomic_DNA"/>
</dbReference>
<keyword evidence="3" id="KW-1185">Reference proteome</keyword>
<protein>
    <recommendedName>
        <fullName evidence="4">Carboxypeptidase-like regulatory domain-containing protein</fullName>
    </recommendedName>
</protein>
<sequence>MNRLLKIVLLFFISLPMVGLGQQTVRGVVLNSSNETRVGDVEIRNLRTHDRFVSNTLGLFNLVAELGDTLRVFKEGYNEQNLILSSTEDMIIRLRPLSTQLRTVNVFGQTKEQRMEEVIEQYRKQGSYFDGKPPVLAYIFNPISALSETFGKTGRRSRRFQEYMSYEQDQLVVDRKFNKPLIKSLTHLEGEDLENFVIIYRPSFERARKWNQYDATNYVMEAFKQFEKNGRPAAPKLPEFKAPDLSESLR</sequence>
<evidence type="ECO:0000313" key="2">
    <source>
        <dbReference type="EMBL" id="MFB5945443.1"/>
    </source>
</evidence>
<dbReference type="Proteomes" id="UP001580928">
    <property type="component" value="Unassembled WGS sequence"/>
</dbReference>